<feature type="region of interest" description="Disordered" evidence="1">
    <location>
        <begin position="401"/>
        <end position="436"/>
    </location>
</feature>
<reference evidence="2" key="1">
    <citation type="submission" date="2022-10" db="EMBL/GenBank/DDBJ databases">
        <authorList>
            <person name="Byrne P K."/>
        </authorList>
    </citation>
    <scope>NUCLEOTIDE SEQUENCE</scope>
    <source>
        <strain evidence="2">IFO1815</strain>
    </source>
</reference>
<accession>A0AA35ITN6</accession>
<evidence type="ECO:0000256" key="1">
    <source>
        <dbReference type="SAM" id="MobiDB-lite"/>
    </source>
</evidence>
<gene>
    <name evidence="2" type="primary">SMKI15G1450</name>
    <name evidence="2" type="ORF">SMKI_15G1450</name>
</gene>
<dbReference type="GeneID" id="80921214"/>
<dbReference type="RefSeq" id="XP_056079426.1">
    <property type="nucleotide sequence ID" value="XM_056225626.1"/>
</dbReference>
<dbReference type="EMBL" id="OX365771">
    <property type="protein sequence ID" value="CAI4036306.1"/>
    <property type="molecule type" value="Genomic_DNA"/>
</dbReference>
<organism evidence="2 3">
    <name type="scientific">Saccharomyces mikatae IFO 1815</name>
    <dbReference type="NCBI Taxonomy" id="226126"/>
    <lineage>
        <taxon>Eukaryota</taxon>
        <taxon>Fungi</taxon>
        <taxon>Dikarya</taxon>
        <taxon>Ascomycota</taxon>
        <taxon>Saccharomycotina</taxon>
        <taxon>Saccharomycetes</taxon>
        <taxon>Saccharomycetales</taxon>
        <taxon>Saccharomycetaceae</taxon>
        <taxon>Saccharomyces</taxon>
    </lineage>
</organism>
<keyword evidence="3" id="KW-1185">Reference proteome</keyword>
<dbReference type="Proteomes" id="UP001161438">
    <property type="component" value="Chromosome 15"/>
</dbReference>
<proteinExistence type="predicted"/>
<protein>
    <submittedName>
        <fullName evidence="2">Uncharacterized protein</fullName>
    </submittedName>
</protein>
<feature type="compositionally biased region" description="Polar residues" evidence="1">
    <location>
        <begin position="401"/>
        <end position="413"/>
    </location>
</feature>
<sequence length="584" mass="67569">MFIEYSRLPGFENINVSFSRGMLRLAKFTNFATVEERLEYLKLLAGPNKCIQRISVDDFKKHPDEVNYIYIILLSILQMEECMSVLVQCPTVYWTRFVWPGKCAVKTFHFESQTLASAFNAVFTPYFAIMKKVLGKIKNNMLLFAEPRANMNNLLIKHFHDLIYDNIKDERVDETILYLRTNVNIPNVFVNNKKAVFHSNCVRVGNFVGQFLRFSFKRTVKWSKLDSVDSFEVTAVNYRISVNWEKTPRKVFLPLNCDTKNLRYIPKKKQNIKEKNSTTFKATKKPDTNENACNNESFSVEFPPTTSAKTEYLLKSNFSLQRIDEDNDPALQEFKLNSSLLLQEQTYSNKNILQREYSTSRGISSVNLCDRLLTPAEPKLSRNITPSLMSLAHPAVITSSGNVSENVNSQSRAKPQCKMSELGKTNSRKKTNWISSNPAPDPYEEISMCPSLLDSNLKSVSELLSYRANIASPNCSFYPKQSTKSVIIRHRSDSMQKQNSVFKNYERFKDLLCRGTNKVQAGSRKSDVETYKNERENILQKHIILQNKTKKKIKWLKYDLHRVTAAFRAAKESWNEHRFEKPDH</sequence>
<name>A0AA35ITN6_SACMI</name>
<evidence type="ECO:0000313" key="2">
    <source>
        <dbReference type="EMBL" id="CAI4036306.1"/>
    </source>
</evidence>
<evidence type="ECO:0000313" key="3">
    <source>
        <dbReference type="Proteomes" id="UP001161438"/>
    </source>
</evidence>
<dbReference type="AlphaFoldDB" id="A0AA35ITN6"/>